<dbReference type="EMBL" id="JACSOD020000397">
    <property type="protein sequence ID" value="MBM6498174.1"/>
    <property type="molecule type" value="Genomic_DNA"/>
</dbReference>
<dbReference type="InterPro" id="IPR029057">
    <property type="entry name" value="PRTase-like"/>
</dbReference>
<dbReference type="InterPro" id="IPR000836">
    <property type="entry name" value="PRTase_dom"/>
</dbReference>
<dbReference type="PANTHER" id="PTHR47505">
    <property type="entry name" value="DNA UTILIZATION PROTEIN YHGH"/>
    <property type="match status" value="1"/>
</dbReference>
<evidence type="ECO:0000313" key="2">
    <source>
        <dbReference type="EMBL" id="MBM6498174.1"/>
    </source>
</evidence>
<sequence length="227" mass="26055">MFQHLVNLFFPKSCAGCSSFLLTNELVICTQCRFDIPLTNHHKIEENEVMKKFYGRVPLEFAGALFYFHKKGIVQEMIHKLKYKGQEEIGEAIGYWYAEELKNVEIICSADFIIPVPLHKKRRKTRGYNQVDAFGKALSDKLGIPFDETILRRNVYAKTQTKKDLLDRIEVKEATFEAVFNENHHGKHFVLIDDVVTTGSTLEICSKALLKIPDAKISIVCMAMSHQ</sequence>
<accession>A0ABS2CTF0</accession>
<dbReference type="RefSeq" id="WP_187658510.1">
    <property type="nucleotide sequence ID" value="NZ_JACSOD020000397.1"/>
</dbReference>
<gene>
    <name evidence="2" type="ORF">H9X54_002530</name>
</gene>
<organism evidence="2 3">
    <name type="scientific">Flavobacterium macrobrachii</name>
    <dbReference type="NCBI Taxonomy" id="591204"/>
    <lineage>
        <taxon>Bacteria</taxon>
        <taxon>Pseudomonadati</taxon>
        <taxon>Bacteroidota</taxon>
        <taxon>Flavobacteriia</taxon>
        <taxon>Flavobacteriales</taxon>
        <taxon>Flavobacteriaceae</taxon>
        <taxon>Flavobacterium</taxon>
    </lineage>
</organism>
<comment type="similarity">
    <text evidence="1">Belongs to the ComF/GntX family.</text>
</comment>
<evidence type="ECO:0000313" key="3">
    <source>
        <dbReference type="Proteomes" id="UP000759529"/>
    </source>
</evidence>
<name>A0ABS2CTF0_9FLAO</name>
<dbReference type="Proteomes" id="UP000759529">
    <property type="component" value="Unassembled WGS sequence"/>
</dbReference>
<dbReference type="PANTHER" id="PTHR47505:SF1">
    <property type="entry name" value="DNA UTILIZATION PROTEIN YHGH"/>
    <property type="match status" value="1"/>
</dbReference>
<proteinExistence type="inferred from homology"/>
<dbReference type="SUPFAM" id="SSF53271">
    <property type="entry name" value="PRTase-like"/>
    <property type="match status" value="1"/>
</dbReference>
<evidence type="ECO:0000256" key="1">
    <source>
        <dbReference type="ARBA" id="ARBA00008007"/>
    </source>
</evidence>
<keyword evidence="3" id="KW-1185">Reference proteome</keyword>
<dbReference type="Gene3D" id="3.40.50.2020">
    <property type="match status" value="1"/>
</dbReference>
<dbReference type="InterPro" id="IPR051910">
    <property type="entry name" value="ComF/GntX_DNA_util-trans"/>
</dbReference>
<protein>
    <submittedName>
        <fullName evidence="2">ComF family protein</fullName>
    </submittedName>
</protein>
<comment type="caution">
    <text evidence="2">The sequence shown here is derived from an EMBL/GenBank/DDBJ whole genome shotgun (WGS) entry which is preliminary data.</text>
</comment>
<dbReference type="CDD" id="cd06223">
    <property type="entry name" value="PRTases_typeI"/>
    <property type="match status" value="1"/>
</dbReference>
<reference evidence="2 3" key="1">
    <citation type="submission" date="2021-02" db="EMBL/GenBank/DDBJ databases">
        <authorList>
            <person name="Jung H.S."/>
            <person name="Chun B.H."/>
            <person name="Jeon C.O."/>
        </authorList>
    </citation>
    <scope>NUCLEOTIDE SEQUENCE [LARGE SCALE GENOMIC DNA]</scope>
    <source>
        <strain evidence="2 3">LMG 25203</strain>
    </source>
</reference>